<evidence type="ECO:0000313" key="1">
    <source>
        <dbReference type="EMBL" id="PWA36166.1"/>
    </source>
</evidence>
<dbReference type="InterPro" id="IPR021109">
    <property type="entry name" value="Peptidase_aspartic_dom_sf"/>
</dbReference>
<gene>
    <name evidence="1" type="ORF">CTI12_AA602570</name>
</gene>
<dbReference type="Pfam" id="PF13650">
    <property type="entry name" value="Asp_protease_2"/>
    <property type="match status" value="1"/>
</dbReference>
<evidence type="ECO:0008006" key="3">
    <source>
        <dbReference type="Google" id="ProtNLM"/>
    </source>
</evidence>
<keyword evidence="2" id="KW-1185">Reference proteome</keyword>
<dbReference type="EMBL" id="PKPP01018677">
    <property type="protein sequence ID" value="PWA36166.1"/>
    <property type="molecule type" value="Genomic_DNA"/>
</dbReference>
<dbReference type="Proteomes" id="UP000245207">
    <property type="component" value="Unassembled WGS sequence"/>
</dbReference>
<proteinExistence type="predicted"/>
<name>A0A2U1KHC1_ARTAN</name>
<dbReference type="SUPFAM" id="SSF50630">
    <property type="entry name" value="Acid proteases"/>
    <property type="match status" value="1"/>
</dbReference>
<sequence>MSRTAELPEGRNHAVKLPVSSILVSTALTEGESLAGSSIQKQFKHLTKAKLADKRSKGLCLTCDQKFTTGHRCNFADMAKVSLSSVAGFTNNHTMRLRGLLGGKEIVMLIDSGASSNIISAHLVKKLGIQVTDTAPFSSILANGEIVRNQGICKGVIISFPELQVVEDFEHGLILYKQTIKEAFGHLIKKGSTLYKRKLTEAFGTLIKKGSTGKAKMVEGERRIVATQDQILQPNINH</sequence>
<protein>
    <recommendedName>
        <fullName evidence="3">Reverse transcriptase domain-containing protein</fullName>
    </recommendedName>
</protein>
<dbReference type="CDD" id="cd00303">
    <property type="entry name" value="retropepsin_like"/>
    <property type="match status" value="1"/>
</dbReference>
<dbReference type="Gene3D" id="2.40.70.10">
    <property type="entry name" value="Acid Proteases"/>
    <property type="match status" value="1"/>
</dbReference>
<dbReference type="AlphaFoldDB" id="A0A2U1KHC1"/>
<organism evidence="1 2">
    <name type="scientific">Artemisia annua</name>
    <name type="common">Sweet wormwood</name>
    <dbReference type="NCBI Taxonomy" id="35608"/>
    <lineage>
        <taxon>Eukaryota</taxon>
        <taxon>Viridiplantae</taxon>
        <taxon>Streptophyta</taxon>
        <taxon>Embryophyta</taxon>
        <taxon>Tracheophyta</taxon>
        <taxon>Spermatophyta</taxon>
        <taxon>Magnoliopsida</taxon>
        <taxon>eudicotyledons</taxon>
        <taxon>Gunneridae</taxon>
        <taxon>Pentapetalae</taxon>
        <taxon>asterids</taxon>
        <taxon>campanulids</taxon>
        <taxon>Asterales</taxon>
        <taxon>Asteraceae</taxon>
        <taxon>Asteroideae</taxon>
        <taxon>Anthemideae</taxon>
        <taxon>Artemisiinae</taxon>
        <taxon>Artemisia</taxon>
    </lineage>
</organism>
<reference evidence="1 2" key="1">
    <citation type="journal article" date="2018" name="Mol. Plant">
        <title>The genome of Artemisia annua provides insight into the evolution of Asteraceae family and artemisinin biosynthesis.</title>
        <authorList>
            <person name="Shen Q."/>
            <person name="Zhang L."/>
            <person name="Liao Z."/>
            <person name="Wang S."/>
            <person name="Yan T."/>
            <person name="Shi P."/>
            <person name="Liu M."/>
            <person name="Fu X."/>
            <person name="Pan Q."/>
            <person name="Wang Y."/>
            <person name="Lv Z."/>
            <person name="Lu X."/>
            <person name="Zhang F."/>
            <person name="Jiang W."/>
            <person name="Ma Y."/>
            <person name="Chen M."/>
            <person name="Hao X."/>
            <person name="Li L."/>
            <person name="Tang Y."/>
            <person name="Lv G."/>
            <person name="Zhou Y."/>
            <person name="Sun X."/>
            <person name="Brodelius P.E."/>
            <person name="Rose J.K.C."/>
            <person name="Tang K."/>
        </authorList>
    </citation>
    <scope>NUCLEOTIDE SEQUENCE [LARGE SCALE GENOMIC DNA]</scope>
    <source>
        <strain evidence="2">cv. Huhao1</strain>
        <tissue evidence="1">Leaf</tissue>
    </source>
</reference>
<dbReference type="OrthoDB" id="1934862at2759"/>
<comment type="caution">
    <text evidence="1">The sequence shown here is derived from an EMBL/GenBank/DDBJ whole genome shotgun (WGS) entry which is preliminary data.</text>
</comment>
<evidence type="ECO:0000313" key="2">
    <source>
        <dbReference type="Proteomes" id="UP000245207"/>
    </source>
</evidence>
<accession>A0A2U1KHC1</accession>